<dbReference type="Gene3D" id="3.90.70.10">
    <property type="entry name" value="Cysteine proteinases"/>
    <property type="match status" value="1"/>
</dbReference>
<name>A0A7I4XTV2_HAECO</name>
<accession>A0A7I4XTV2</accession>
<feature type="signal peptide" evidence="10">
    <location>
        <begin position="1"/>
        <end position="16"/>
    </location>
</feature>
<dbReference type="InterPro" id="IPR038765">
    <property type="entry name" value="Papain-like_cys_pep_sf"/>
</dbReference>
<comment type="similarity">
    <text evidence="1">Belongs to the peptidase C1 family.</text>
</comment>
<dbReference type="Proteomes" id="UP000025227">
    <property type="component" value="Unplaced"/>
</dbReference>
<evidence type="ECO:0000256" key="2">
    <source>
        <dbReference type="ARBA" id="ARBA00022670"/>
    </source>
</evidence>
<dbReference type="PROSITE" id="PS00640">
    <property type="entry name" value="THIOL_PROTEASE_ASN"/>
    <property type="match status" value="1"/>
</dbReference>
<comment type="function">
    <text evidence="9">Expression of the protease correlates with blood-feeding and suggests a role for the protease in blood digestion.</text>
</comment>
<keyword evidence="6" id="KW-0865">Zymogen</keyword>
<keyword evidence="8" id="KW-0325">Glycoprotein</keyword>
<dbReference type="PROSITE" id="PS00139">
    <property type="entry name" value="THIOL_PROTEASE_CYS"/>
    <property type="match status" value="1"/>
</dbReference>
<dbReference type="PROSITE" id="PS00639">
    <property type="entry name" value="THIOL_PROTEASE_HIS"/>
    <property type="match status" value="1"/>
</dbReference>
<dbReference type="FunFam" id="3.90.70.10:FF:000031">
    <property type="entry name" value="Cathepsin B"/>
    <property type="match status" value="1"/>
</dbReference>
<dbReference type="SUPFAM" id="SSF54001">
    <property type="entry name" value="Cysteine proteinases"/>
    <property type="match status" value="1"/>
</dbReference>
<dbReference type="InterPro" id="IPR000169">
    <property type="entry name" value="Pept_cys_AS"/>
</dbReference>
<dbReference type="SMART" id="SM00645">
    <property type="entry name" value="Pept_C1"/>
    <property type="match status" value="1"/>
</dbReference>
<dbReference type="WBParaSite" id="HCON_00005920-00001">
    <property type="protein sequence ID" value="HCON_00005920-00001"/>
    <property type="gene ID" value="HCON_00005920"/>
</dbReference>
<keyword evidence="7" id="KW-1015">Disulfide bond</keyword>
<dbReference type="GO" id="GO:0008234">
    <property type="term" value="F:cysteine-type peptidase activity"/>
    <property type="evidence" value="ECO:0007669"/>
    <property type="project" value="UniProtKB-KW"/>
</dbReference>
<keyword evidence="12" id="KW-1185">Reference proteome</keyword>
<evidence type="ECO:0000256" key="7">
    <source>
        <dbReference type="ARBA" id="ARBA00023157"/>
    </source>
</evidence>
<protein>
    <submittedName>
        <fullName evidence="13">Pept_C1 domain-containing protein</fullName>
    </submittedName>
</protein>
<feature type="chain" id="PRO_5029476697" evidence="10">
    <location>
        <begin position="17"/>
        <end position="346"/>
    </location>
</feature>
<evidence type="ECO:0000259" key="11">
    <source>
        <dbReference type="SMART" id="SM00645"/>
    </source>
</evidence>
<evidence type="ECO:0000256" key="4">
    <source>
        <dbReference type="ARBA" id="ARBA00022801"/>
    </source>
</evidence>
<evidence type="ECO:0000313" key="12">
    <source>
        <dbReference type="Proteomes" id="UP000025227"/>
    </source>
</evidence>
<proteinExistence type="inferred from homology"/>
<evidence type="ECO:0000313" key="13">
    <source>
        <dbReference type="WBParaSite" id="HCON_00005920-00001"/>
    </source>
</evidence>
<dbReference type="CDD" id="cd02620">
    <property type="entry name" value="Peptidase_C1A_CathepsinB"/>
    <property type="match status" value="1"/>
</dbReference>
<keyword evidence="4" id="KW-0378">Hydrolase</keyword>
<keyword evidence="3 10" id="KW-0732">Signal</keyword>
<evidence type="ECO:0000256" key="1">
    <source>
        <dbReference type="ARBA" id="ARBA00008455"/>
    </source>
</evidence>
<dbReference type="Pfam" id="PF00112">
    <property type="entry name" value="Peptidase_C1"/>
    <property type="match status" value="1"/>
</dbReference>
<dbReference type="InterPro" id="IPR025660">
    <property type="entry name" value="Pept_his_AS"/>
</dbReference>
<evidence type="ECO:0000256" key="5">
    <source>
        <dbReference type="ARBA" id="ARBA00022807"/>
    </source>
</evidence>
<feature type="domain" description="Peptidase C1A papain C-terminal" evidence="11">
    <location>
        <begin position="94"/>
        <end position="345"/>
    </location>
</feature>
<reference evidence="13" key="1">
    <citation type="submission" date="2020-12" db="UniProtKB">
        <authorList>
            <consortium name="WormBaseParasite"/>
        </authorList>
    </citation>
    <scope>IDENTIFICATION</scope>
    <source>
        <strain evidence="13">MHco3</strain>
    </source>
</reference>
<evidence type="ECO:0000256" key="6">
    <source>
        <dbReference type="ARBA" id="ARBA00023145"/>
    </source>
</evidence>
<evidence type="ECO:0000256" key="9">
    <source>
        <dbReference type="ARBA" id="ARBA00057399"/>
    </source>
</evidence>
<dbReference type="AlphaFoldDB" id="A0A7I4XTV2"/>
<dbReference type="OMA" id="GLEYHAV"/>
<dbReference type="InterPro" id="IPR025661">
    <property type="entry name" value="Pept_asp_AS"/>
</dbReference>
<dbReference type="PANTHER" id="PTHR12411">
    <property type="entry name" value="CYSTEINE PROTEASE FAMILY C1-RELATED"/>
    <property type="match status" value="1"/>
</dbReference>
<dbReference type="OrthoDB" id="10058785at2759"/>
<dbReference type="InterPro" id="IPR000668">
    <property type="entry name" value="Peptidase_C1A_C"/>
</dbReference>
<keyword evidence="2" id="KW-0645">Protease</keyword>
<evidence type="ECO:0000256" key="8">
    <source>
        <dbReference type="ARBA" id="ARBA00023180"/>
    </source>
</evidence>
<dbReference type="PRINTS" id="PR00705">
    <property type="entry name" value="PAPAIN"/>
</dbReference>
<evidence type="ECO:0000256" key="10">
    <source>
        <dbReference type="SAM" id="SignalP"/>
    </source>
</evidence>
<organism evidence="12 13">
    <name type="scientific">Haemonchus contortus</name>
    <name type="common">Barber pole worm</name>
    <dbReference type="NCBI Taxonomy" id="6289"/>
    <lineage>
        <taxon>Eukaryota</taxon>
        <taxon>Metazoa</taxon>
        <taxon>Ecdysozoa</taxon>
        <taxon>Nematoda</taxon>
        <taxon>Chromadorea</taxon>
        <taxon>Rhabditida</taxon>
        <taxon>Rhabditina</taxon>
        <taxon>Rhabditomorpha</taxon>
        <taxon>Strongyloidea</taxon>
        <taxon>Trichostrongylidae</taxon>
        <taxon>Haemonchus</taxon>
    </lineage>
</organism>
<dbReference type="GO" id="GO:0006508">
    <property type="term" value="P:proteolysis"/>
    <property type="evidence" value="ECO:0007669"/>
    <property type="project" value="UniProtKB-KW"/>
</dbReference>
<evidence type="ECO:0000256" key="3">
    <source>
        <dbReference type="ARBA" id="ARBA00022729"/>
    </source>
</evidence>
<sequence length="346" mass="38704">MLALLVFLAFFVSTQAVLTAGEFIGRPISKEAGELTGKALVDYVNENQPFFKAEYLPEVAQRRLGGLMKKEFLEDPIQKKIIEDAEKPIINEGIPESFDARTKWKECPSITHIRDQSNCGSCWAVSAAETMSDRLCIHSNSTIKTLISDTDLLSCCGSSCGHGCEGGSIFYAWVYAKKHGVCSGGRYGAEKVCKPYVFHPCGRHQGQKYYGECPKHMYKTPVCKRYCQYGYGKRYENDKFYAKAVYGIFSFEPAIQMNIMKNGPVQAAFTVYEDFAYYKSGVYVHTAGKDTGGHAVKIIGWGVENGTNYWTVANSWNTDWGENGYFRILRGENHCGIESQVFAGDF</sequence>
<keyword evidence="5" id="KW-0788">Thiol protease</keyword>
<dbReference type="InterPro" id="IPR013128">
    <property type="entry name" value="Peptidase_C1A"/>
</dbReference>